<evidence type="ECO:0000313" key="1">
    <source>
        <dbReference type="EMBL" id="USY18046.1"/>
    </source>
</evidence>
<organism evidence="1 2">
    <name type="scientific">Nocardiopsis exhalans</name>
    <dbReference type="NCBI Taxonomy" id="163604"/>
    <lineage>
        <taxon>Bacteria</taxon>
        <taxon>Bacillati</taxon>
        <taxon>Actinomycetota</taxon>
        <taxon>Actinomycetes</taxon>
        <taxon>Streptosporangiales</taxon>
        <taxon>Nocardiopsidaceae</taxon>
        <taxon>Nocardiopsis</taxon>
    </lineage>
</organism>
<gene>
    <name evidence="1" type="ORF">NE857_22280</name>
</gene>
<reference evidence="1" key="1">
    <citation type="submission" date="2022-06" db="EMBL/GenBank/DDBJ databases">
        <authorList>
            <person name="Ping M."/>
        </authorList>
    </citation>
    <scope>NUCLEOTIDE SEQUENCE</scope>
    <source>
        <strain evidence="1">JCM11759T</strain>
    </source>
</reference>
<dbReference type="RefSeq" id="WP_254417522.1">
    <property type="nucleotide sequence ID" value="NZ_BAAAJB010000077.1"/>
</dbReference>
<proteinExistence type="predicted"/>
<accession>A0ABY5D127</accession>
<dbReference type="EMBL" id="CP099837">
    <property type="protein sequence ID" value="USY18046.1"/>
    <property type="molecule type" value="Genomic_DNA"/>
</dbReference>
<name>A0ABY5D127_9ACTN</name>
<evidence type="ECO:0000313" key="2">
    <source>
        <dbReference type="Proteomes" id="UP001055940"/>
    </source>
</evidence>
<evidence type="ECO:0008006" key="3">
    <source>
        <dbReference type="Google" id="ProtNLM"/>
    </source>
</evidence>
<dbReference type="InterPro" id="IPR011990">
    <property type="entry name" value="TPR-like_helical_dom_sf"/>
</dbReference>
<keyword evidence="2" id="KW-1185">Reference proteome</keyword>
<protein>
    <recommendedName>
        <fullName evidence="3">Transcriptional regulator</fullName>
    </recommendedName>
</protein>
<dbReference type="SUPFAM" id="SSF48452">
    <property type="entry name" value="TPR-like"/>
    <property type="match status" value="1"/>
</dbReference>
<dbReference type="Gene3D" id="1.25.40.10">
    <property type="entry name" value="Tetratricopeptide repeat domain"/>
    <property type="match status" value="1"/>
</dbReference>
<dbReference type="Proteomes" id="UP001055940">
    <property type="component" value="Chromosome"/>
</dbReference>
<sequence length="441" mass="48170">MTHPPPAPSSEQAARLVRTLVAQDRDAAALLTAHPGPHWTPGLAAALWDLPLGEAQDRLDRLVHLDVLRPHEAGHHTMAIEVRAALERTATTVLLPGCRRARSRVVAYYTDQAIAADLVLDPGRWRWHPPAVEQIRHTRARVATLEEAQAWLDDELNNLVAVAELAHHTCHHQQVILIADAISSSEGVAHRPAALRRILEFGAASAEGSGDEGAQAVMHQAMAAHHLRCDDAEQALACAQYALALWASAAPRRGRPYHERGLVHLYLLLAQAHDQADDVLSAARYTDLAKSVNATYDHPRDTALVSYHQARALHTDERFQDAASLLRSALPPLAQAGEQVWVARVHRALCEVGMDLEQYKAAREHGQAALDALSPPVAPLVCAHVHESLAWVAHKLGESARVRDHFEQARAYSASVAPAYARQMMAARDELGPIPGGHLWP</sequence>